<proteinExistence type="predicted"/>
<reference evidence="2" key="1">
    <citation type="submission" date="2015-07" db="EMBL/GenBank/DDBJ databases">
        <title>Transcriptome Assembly of Anthurium amnicola.</title>
        <authorList>
            <person name="Suzuki J."/>
        </authorList>
    </citation>
    <scope>NUCLEOTIDE SEQUENCE</scope>
</reference>
<dbReference type="EMBL" id="GDJX01025824">
    <property type="protein sequence ID" value="JAT42112.1"/>
    <property type="molecule type" value="Transcribed_RNA"/>
</dbReference>
<feature type="non-terminal residue" evidence="2">
    <location>
        <position position="1"/>
    </location>
</feature>
<organism evidence="2">
    <name type="scientific">Anthurium amnicola</name>
    <dbReference type="NCBI Taxonomy" id="1678845"/>
    <lineage>
        <taxon>Eukaryota</taxon>
        <taxon>Viridiplantae</taxon>
        <taxon>Streptophyta</taxon>
        <taxon>Embryophyta</taxon>
        <taxon>Tracheophyta</taxon>
        <taxon>Spermatophyta</taxon>
        <taxon>Magnoliopsida</taxon>
        <taxon>Liliopsida</taxon>
        <taxon>Araceae</taxon>
        <taxon>Pothoideae</taxon>
        <taxon>Potheae</taxon>
        <taxon>Anthurium</taxon>
    </lineage>
</organism>
<evidence type="ECO:0000313" key="2">
    <source>
        <dbReference type="EMBL" id="JAT42112.1"/>
    </source>
</evidence>
<protein>
    <submittedName>
        <fullName evidence="2">Uncharacterized protein</fullName>
    </submittedName>
</protein>
<gene>
    <name evidence="2" type="ORF">g.42334</name>
</gene>
<accession>A0A1D1XI86</accession>
<dbReference type="AlphaFoldDB" id="A0A1D1XI86"/>
<feature type="region of interest" description="Disordered" evidence="1">
    <location>
        <begin position="37"/>
        <end position="58"/>
    </location>
</feature>
<feature type="region of interest" description="Disordered" evidence="1">
    <location>
        <begin position="292"/>
        <end position="336"/>
    </location>
</feature>
<feature type="compositionally biased region" description="Polar residues" evidence="1">
    <location>
        <begin position="39"/>
        <end position="58"/>
    </location>
</feature>
<name>A0A1D1XI86_9ARAE</name>
<evidence type="ECO:0000256" key="1">
    <source>
        <dbReference type="SAM" id="MobiDB-lite"/>
    </source>
</evidence>
<sequence>CCHACAELSLLLGNTGLSQTLSFSHFHLRWLAITPPSRGDTQPSMTSLHRSLDGNSNGPRFSSGVGGGTRLSCWFFGSGSHGGVGGGGAGGGAIKGGSMGAFRSPWISRLRPPPRPLPGPLFHPASQRGASAHSVASRLLFRDASASAAGASSSGRVLQQKREAEGELGIGRGEVVDEEGGGRGEGRGMVAGFGPFRVGTKRARPLLANQQREHTEWGLEAGKAGCSRGNGRLMADAFPGKGDYRSLARDGCFPFFQRMSRPGVVGEVAERDGDKGLVLEVEGGGVLRSLDTGQDDAVNGEGCPLRETSFFPRRGTLDMSPNIRRPSKMGSDNAATSSQVIENKQWLHRHRWGQNSKFLGDRPASSHWPVGSGSIMHPKVSGSSMIDGSSLRRLCDQDIVASKQGAADKEYADDMATTTTFHARHSNEVVQVIQSSFWNIKRVERAHIVSSLRPSLALDKGVGRKRILDPDISVPPRSQKLRILD</sequence>